<name>A0A9E7JCX2_9LILI</name>
<organism evidence="1 2">
    <name type="scientific">Musa troglodytarum</name>
    <name type="common">fe'i banana</name>
    <dbReference type="NCBI Taxonomy" id="320322"/>
    <lineage>
        <taxon>Eukaryota</taxon>
        <taxon>Viridiplantae</taxon>
        <taxon>Streptophyta</taxon>
        <taxon>Embryophyta</taxon>
        <taxon>Tracheophyta</taxon>
        <taxon>Spermatophyta</taxon>
        <taxon>Magnoliopsida</taxon>
        <taxon>Liliopsida</taxon>
        <taxon>Zingiberales</taxon>
        <taxon>Musaceae</taxon>
        <taxon>Musa</taxon>
    </lineage>
</organism>
<accession>A0A9E7JCX2</accession>
<dbReference type="Proteomes" id="UP001055439">
    <property type="component" value="Chromosome 1"/>
</dbReference>
<dbReference type="EMBL" id="CP097502">
    <property type="protein sequence ID" value="URD75932.1"/>
    <property type="molecule type" value="Genomic_DNA"/>
</dbReference>
<feature type="non-terminal residue" evidence="1">
    <location>
        <position position="1"/>
    </location>
</feature>
<reference evidence="1" key="1">
    <citation type="submission" date="2022-05" db="EMBL/GenBank/DDBJ databases">
        <title>The Musa troglodytarum L. genome provides insights into the mechanism of non-climacteric behaviour and enrichment of carotenoids.</title>
        <authorList>
            <person name="Wang J."/>
        </authorList>
    </citation>
    <scope>NUCLEOTIDE SEQUENCE</scope>
    <source>
        <tissue evidence="1">Leaf</tissue>
    </source>
</reference>
<evidence type="ECO:0000313" key="2">
    <source>
        <dbReference type="Proteomes" id="UP001055439"/>
    </source>
</evidence>
<keyword evidence="2" id="KW-1185">Reference proteome</keyword>
<dbReference type="AlphaFoldDB" id="A0A9E7JCX2"/>
<evidence type="ECO:0000313" key="1">
    <source>
        <dbReference type="EMBL" id="URD75932.1"/>
    </source>
</evidence>
<proteinExistence type="predicted"/>
<gene>
    <name evidence="1" type="ORF">MUK42_37294</name>
</gene>
<sequence length="119" mass="13149">TLWDPQGAALTSNRKVSFLSIGLLSVFASRKRDPAIDHLSSVGWKFRPSGMGRRRNVGLWKRAPRVPQKKMEKETLGAYESSSSSDDEFVPGLENKKQIQVQFGSVLSLAGQEAKTLVC</sequence>
<protein>
    <submittedName>
        <fullName evidence="1">Uncharacterized protein</fullName>
    </submittedName>
</protein>